<dbReference type="Proteomes" id="UP000198820">
    <property type="component" value="Unassembled WGS sequence"/>
</dbReference>
<evidence type="ECO:0000256" key="1">
    <source>
        <dbReference type="ARBA" id="ARBA00022723"/>
    </source>
</evidence>
<reference evidence="5 6" key="1">
    <citation type="submission" date="2016-10" db="EMBL/GenBank/DDBJ databases">
        <authorList>
            <person name="de Groot N.N."/>
        </authorList>
    </citation>
    <scope>NUCLEOTIDE SEQUENCE [LARGE SCALE GENOMIC DNA]</scope>
    <source>
        <strain evidence="5 6">DSM 23581</strain>
    </source>
</reference>
<feature type="transmembrane region" description="Helical" evidence="3">
    <location>
        <begin position="114"/>
        <end position="135"/>
    </location>
</feature>
<dbReference type="InterPro" id="IPR051158">
    <property type="entry name" value="Metallophosphoesterase_sf"/>
</dbReference>
<keyword evidence="1" id="KW-0479">Metal-binding</keyword>
<evidence type="ECO:0000256" key="3">
    <source>
        <dbReference type="SAM" id="Phobius"/>
    </source>
</evidence>
<dbReference type="STRING" id="908615.SAMN05421540_10989"/>
<dbReference type="Gene3D" id="3.60.21.10">
    <property type="match status" value="1"/>
</dbReference>
<dbReference type="Pfam" id="PF00149">
    <property type="entry name" value="Metallophos"/>
    <property type="match status" value="1"/>
</dbReference>
<feature type="transmembrane region" description="Helical" evidence="3">
    <location>
        <begin position="33"/>
        <end position="51"/>
    </location>
</feature>
<dbReference type="AlphaFoldDB" id="A0A1H4D299"/>
<evidence type="ECO:0000313" key="6">
    <source>
        <dbReference type="Proteomes" id="UP000198820"/>
    </source>
</evidence>
<dbReference type="InterPro" id="IPR004843">
    <property type="entry name" value="Calcineurin-like_PHP"/>
</dbReference>
<evidence type="ECO:0000313" key="5">
    <source>
        <dbReference type="EMBL" id="SEA66885.1"/>
    </source>
</evidence>
<gene>
    <name evidence="5" type="ORF">SAMN05421540_10989</name>
</gene>
<dbReference type="GO" id="GO:0009245">
    <property type="term" value="P:lipid A biosynthetic process"/>
    <property type="evidence" value="ECO:0007669"/>
    <property type="project" value="TreeGrafter"/>
</dbReference>
<dbReference type="GO" id="GO:0008758">
    <property type="term" value="F:UDP-2,3-diacylglucosamine hydrolase activity"/>
    <property type="evidence" value="ECO:0007669"/>
    <property type="project" value="TreeGrafter"/>
</dbReference>
<name>A0A1H4D299_9FLAO</name>
<dbReference type="EMBL" id="FNQF01000009">
    <property type="protein sequence ID" value="SEA66885.1"/>
    <property type="molecule type" value="Genomic_DNA"/>
</dbReference>
<sequence length="416" mass="48947">MRWLLFFIIVFILEIYAFQAIRRLTSSKKLRITYFLLSFLPIIILIYNFYNNTEDKTFNEYRAIVLGIVLAVYSLKNMLILFLFGEDIFRSFRYIYKKLKKPSEHVQIEGRRKFISQIAMGLGSIPFFSLIYGMFQGKYNFKVLTYELAFEDLPEEFDGYQITQLSDIHSGSFNNHEKIKYAINLINKQESDALMFTGDLVNSLASEMDDWKDLFGQLKAKDGIYSILGNHDYGDYYKFKEPKDKEENFKNFLKVHEEMGWQMLRNEHRLIKKNDAHLAVVGVENWGKGRFKKAGNIDKACEGLIQKDFKIVLSHDPSYWDKVLHQHEKNLHLTLSGHTHGMQFGIEIPGWFKWSPIQYRYKQWAGVYEFKKRYINVNRGFGYLAYPGRVGIWPEITVIKFKKGNSDQSKTVAVKS</sequence>
<evidence type="ECO:0000259" key="4">
    <source>
        <dbReference type="Pfam" id="PF00149"/>
    </source>
</evidence>
<dbReference type="PANTHER" id="PTHR31302">
    <property type="entry name" value="TRANSMEMBRANE PROTEIN WITH METALLOPHOSPHOESTERASE DOMAIN-RELATED"/>
    <property type="match status" value="1"/>
</dbReference>
<dbReference type="InterPro" id="IPR029052">
    <property type="entry name" value="Metallo-depent_PP-like"/>
</dbReference>
<evidence type="ECO:0000256" key="2">
    <source>
        <dbReference type="ARBA" id="ARBA00022801"/>
    </source>
</evidence>
<feature type="domain" description="Calcineurin-like phosphoesterase" evidence="4">
    <location>
        <begin position="161"/>
        <end position="341"/>
    </location>
</feature>
<feature type="transmembrane region" description="Helical" evidence="3">
    <location>
        <begin position="63"/>
        <end position="84"/>
    </location>
</feature>
<dbReference type="PANTHER" id="PTHR31302:SF31">
    <property type="entry name" value="PHOSPHODIESTERASE YAEI"/>
    <property type="match status" value="1"/>
</dbReference>
<protein>
    <recommendedName>
        <fullName evidence="4">Calcineurin-like phosphoesterase domain-containing protein</fullName>
    </recommendedName>
</protein>
<proteinExistence type="predicted"/>
<dbReference type="GO" id="GO:0046872">
    <property type="term" value="F:metal ion binding"/>
    <property type="evidence" value="ECO:0007669"/>
    <property type="project" value="UniProtKB-KW"/>
</dbReference>
<keyword evidence="6" id="KW-1185">Reference proteome</keyword>
<organism evidence="5 6">
    <name type="scientific">Psychroflexus halocasei</name>
    <dbReference type="NCBI Taxonomy" id="908615"/>
    <lineage>
        <taxon>Bacteria</taxon>
        <taxon>Pseudomonadati</taxon>
        <taxon>Bacteroidota</taxon>
        <taxon>Flavobacteriia</taxon>
        <taxon>Flavobacteriales</taxon>
        <taxon>Flavobacteriaceae</taxon>
        <taxon>Psychroflexus</taxon>
    </lineage>
</organism>
<dbReference type="SUPFAM" id="SSF56300">
    <property type="entry name" value="Metallo-dependent phosphatases"/>
    <property type="match status" value="1"/>
</dbReference>
<keyword evidence="3" id="KW-1133">Transmembrane helix</keyword>
<keyword evidence="3" id="KW-0472">Membrane</keyword>
<dbReference type="GO" id="GO:0016020">
    <property type="term" value="C:membrane"/>
    <property type="evidence" value="ECO:0007669"/>
    <property type="project" value="GOC"/>
</dbReference>
<dbReference type="SUPFAM" id="SSF81321">
    <property type="entry name" value="Family A G protein-coupled receptor-like"/>
    <property type="match status" value="1"/>
</dbReference>
<keyword evidence="2" id="KW-0378">Hydrolase</keyword>
<accession>A0A1H4D299</accession>
<keyword evidence="3" id="KW-0812">Transmembrane</keyword>